<accession>A0AA90SJW2</accession>
<reference evidence="3" key="1">
    <citation type="submission" date="2023-08" db="EMBL/GenBank/DDBJ databases">
        <title>The draft genome of Tsukamurella strandjordii strain 050030.</title>
        <authorList>
            <person name="Zhao F."/>
            <person name="Feng Y."/>
            <person name="Zong Z."/>
        </authorList>
    </citation>
    <scope>NUCLEOTIDE SEQUENCE</scope>
    <source>
        <strain evidence="3">050030</strain>
    </source>
</reference>
<dbReference type="Proteomes" id="UP001178281">
    <property type="component" value="Unassembled WGS sequence"/>
</dbReference>
<dbReference type="RefSeq" id="WP_305110026.1">
    <property type="nucleotide sequence ID" value="NZ_JAUTIX010000001.1"/>
</dbReference>
<dbReference type="InterPro" id="IPR036291">
    <property type="entry name" value="NAD(P)-bd_dom_sf"/>
</dbReference>
<evidence type="ECO:0000256" key="2">
    <source>
        <dbReference type="ARBA" id="ARBA00023002"/>
    </source>
</evidence>
<dbReference type="CDD" id="cd05233">
    <property type="entry name" value="SDR_c"/>
    <property type="match status" value="1"/>
</dbReference>
<evidence type="ECO:0000313" key="4">
    <source>
        <dbReference type="Proteomes" id="UP001178281"/>
    </source>
</evidence>
<dbReference type="InterPro" id="IPR002347">
    <property type="entry name" value="SDR_fam"/>
</dbReference>
<comment type="caution">
    <text evidence="3">The sequence shown here is derived from an EMBL/GenBank/DDBJ whole genome shotgun (WGS) entry which is preliminary data.</text>
</comment>
<dbReference type="Pfam" id="PF00106">
    <property type="entry name" value="adh_short"/>
    <property type="match status" value="1"/>
</dbReference>
<comment type="similarity">
    <text evidence="1">Belongs to the short-chain dehydrogenases/reductases (SDR) family.</text>
</comment>
<dbReference type="InterPro" id="IPR020904">
    <property type="entry name" value="Sc_DH/Rdtase_CS"/>
</dbReference>
<organism evidence="3 4">
    <name type="scientific">Tsukamurella strandjordii</name>
    <dbReference type="NCBI Taxonomy" id="147577"/>
    <lineage>
        <taxon>Bacteria</taxon>
        <taxon>Bacillati</taxon>
        <taxon>Actinomycetota</taxon>
        <taxon>Actinomycetes</taxon>
        <taxon>Mycobacteriales</taxon>
        <taxon>Tsukamurellaceae</taxon>
        <taxon>Tsukamurella</taxon>
    </lineage>
</organism>
<dbReference type="AlphaFoldDB" id="A0AA90SJW2"/>
<keyword evidence="2" id="KW-0560">Oxidoreductase</keyword>
<dbReference type="PANTHER" id="PTHR43477">
    <property type="entry name" value="DIHYDROANTICAPSIN 7-DEHYDROGENASE"/>
    <property type="match status" value="1"/>
</dbReference>
<dbReference type="GO" id="GO:0016491">
    <property type="term" value="F:oxidoreductase activity"/>
    <property type="evidence" value="ECO:0007669"/>
    <property type="project" value="UniProtKB-KW"/>
</dbReference>
<dbReference type="PROSITE" id="PS00061">
    <property type="entry name" value="ADH_SHORT"/>
    <property type="match status" value="1"/>
</dbReference>
<dbReference type="EMBL" id="JAUTIX010000001">
    <property type="protein sequence ID" value="MDP0396517.1"/>
    <property type="molecule type" value="Genomic_DNA"/>
</dbReference>
<gene>
    <name evidence="3" type="ORF">Q7X28_01125</name>
</gene>
<evidence type="ECO:0000313" key="3">
    <source>
        <dbReference type="EMBL" id="MDP0396517.1"/>
    </source>
</evidence>
<dbReference type="SUPFAM" id="SSF51735">
    <property type="entry name" value="NAD(P)-binding Rossmann-fold domains"/>
    <property type="match status" value="1"/>
</dbReference>
<dbReference type="PANTHER" id="PTHR43477:SF1">
    <property type="entry name" value="DIHYDROANTICAPSIN 7-DEHYDROGENASE"/>
    <property type="match status" value="1"/>
</dbReference>
<protein>
    <submittedName>
        <fullName evidence="3">SDR family NAD(P)-dependent oxidoreductase</fullName>
    </submittedName>
</protein>
<dbReference type="Gene3D" id="3.40.50.720">
    <property type="entry name" value="NAD(P)-binding Rossmann-like Domain"/>
    <property type="match status" value="1"/>
</dbReference>
<keyword evidence="4" id="KW-1185">Reference proteome</keyword>
<name>A0AA90SJW2_9ACTN</name>
<sequence>MTGVAGRTVVVTGANGALGQAVTGLLVERGARVAVISRGEADSALTALDGVRAYRADLSDDAATAEAARSIVADHGGIDGVLHLVGGWRGGVAIEESDPADWDFLDQGLIRSLQCVTRAFYAPLAASSDARLAIISSTAVAKPTAKNAMYASAKAASEAWILALADAFGDGAAAATALRVMALLTPQMREASPERKFPRYTPIETVAQRLVGLWDVPAAELNGTVHTLIPGEENTTA</sequence>
<evidence type="ECO:0000256" key="1">
    <source>
        <dbReference type="ARBA" id="ARBA00006484"/>
    </source>
</evidence>
<proteinExistence type="inferred from homology"/>
<dbReference type="InterPro" id="IPR051122">
    <property type="entry name" value="SDR_DHRS6-like"/>
</dbReference>